<keyword evidence="3" id="KW-1185">Reference proteome</keyword>
<protein>
    <submittedName>
        <fullName evidence="2">Uncharacterized protein</fullName>
    </submittedName>
</protein>
<gene>
    <name evidence="2" type="ORF">PRZ48_006448</name>
</gene>
<evidence type="ECO:0000256" key="1">
    <source>
        <dbReference type="SAM" id="MobiDB-lite"/>
    </source>
</evidence>
<feature type="region of interest" description="Disordered" evidence="1">
    <location>
        <begin position="38"/>
        <end position="62"/>
    </location>
</feature>
<accession>A0ABR0EP33</accession>
<reference evidence="2 3" key="1">
    <citation type="journal article" date="2023" name="G3 (Bethesda)">
        <title>A chromosome-level genome assembly of Zasmidium syzygii isolated from banana leaves.</title>
        <authorList>
            <person name="van Westerhoven A.C."/>
            <person name="Mehrabi R."/>
            <person name="Talebi R."/>
            <person name="Steentjes M.B.F."/>
            <person name="Corcolon B."/>
            <person name="Chong P.A."/>
            <person name="Kema G.H.J."/>
            <person name="Seidl M.F."/>
        </authorList>
    </citation>
    <scope>NUCLEOTIDE SEQUENCE [LARGE SCALE GENOMIC DNA]</scope>
    <source>
        <strain evidence="2 3">P124</strain>
    </source>
</reference>
<organism evidence="2 3">
    <name type="scientific">Zasmidium cellare</name>
    <name type="common">Wine cellar mold</name>
    <name type="synonym">Racodium cellare</name>
    <dbReference type="NCBI Taxonomy" id="395010"/>
    <lineage>
        <taxon>Eukaryota</taxon>
        <taxon>Fungi</taxon>
        <taxon>Dikarya</taxon>
        <taxon>Ascomycota</taxon>
        <taxon>Pezizomycotina</taxon>
        <taxon>Dothideomycetes</taxon>
        <taxon>Dothideomycetidae</taxon>
        <taxon>Mycosphaerellales</taxon>
        <taxon>Mycosphaerellaceae</taxon>
        <taxon>Zasmidium</taxon>
    </lineage>
</organism>
<evidence type="ECO:0000313" key="3">
    <source>
        <dbReference type="Proteomes" id="UP001305779"/>
    </source>
</evidence>
<name>A0ABR0EP33_ZASCE</name>
<evidence type="ECO:0000313" key="2">
    <source>
        <dbReference type="EMBL" id="KAK4503021.1"/>
    </source>
</evidence>
<sequence>MSRSSFIPLTSKVTLINVCKKREPGSGAPLAIDVDQQTPTFDPLEDESVSEPIQEMGALAKY</sequence>
<comment type="caution">
    <text evidence="2">The sequence shown here is derived from an EMBL/GenBank/DDBJ whole genome shotgun (WGS) entry which is preliminary data.</text>
</comment>
<dbReference type="EMBL" id="JAXOVC010000004">
    <property type="protein sequence ID" value="KAK4503021.1"/>
    <property type="molecule type" value="Genomic_DNA"/>
</dbReference>
<dbReference type="Proteomes" id="UP001305779">
    <property type="component" value="Unassembled WGS sequence"/>
</dbReference>
<proteinExistence type="predicted"/>